<dbReference type="CDD" id="cd00130">
    <property type="entry name" value="PAS"/>
    <property type="match status" value="1"/>
</dbReference>
<reference evidence="3" key="1">
    <citation type="submission" date="2024-05" db="EMBL/GenBank/DDBJ databases">
        <authorList>
            <person name="Yang L."/>
            <person name="Pan L."/>
        </authorList>
    </citation>
    <scope>NUCLEOTIDE SEQUENCE</scope>
    <source>
        <strain evidence="3">FCG-7</strain>
    </source>
</reference>
<protein>
    <submittedName>
        <fullName evidence="3">PAS domain S-box protein</fullName>
    </submittedName>
</protein>
<dbReference type="NCBIfam" id="TIGR00229">
    <property type="entry name" value="sensory_box"/>
    <property type="match status" value="1"/>
</dbReference>
<dbReference type="InterPro" id="IPR033414">
    <property type="entry name" value="Sensor_dom"/>
</dbReference>
<feature type="transmembrane region" description="Helical" evidence="1">
    <location>
        <begin position="159"/>
        <end position="177"/>
    </location>
</feature>
<dbReference type="AlphaFoldDB" id="A0AAU7F6F8"/>
<dbReference type="Gene3D" id="3.30.450.20">
    <property type="entry name" value="PAS domain"/>
    <property type="match status" value="1"/>
</dbReference>
<dbReference type="InterPro" id="IPR000014">
    <property type="entry name" value="PAS"/>
</dbReference>
<keyword evidence="1" id="KW-1133">Transmembrane helix</keyword>
<dbReference type="RefSeq" id="WP_348943856.1">
    <property type="nucleotide sequence ID" value="NZ_CP157355.1"/>
</dbReference>
<gene>
    <name evidence="3" type="ORF">ABHF33_10140</name>
</gene>
<name>A0AAU7F6F8_9NEIS</name>
<sequence length="361" mass="40891">MSATKPCHSITPLARRLLFWVLLISAFNALLAISVQLTLDYRRDLADLGDNLSFIRKSQSESLAAAAWNFDQPLVQVQLDGLVQSPWIAGAMVRYGPNEGAHASAGTIDEKQADLLSYPLEFAAGTRRIKVGRLIVAPNLDLVYQRTFDRGIVVAATQGMKTLIFSMALLILLHYLVTRHLSRLLDYVRSFQLGEQMNTLKLERGKNESEDELTTLAAALNQNYAKLNEYHLAEQRQLEYLEQEVARRTQHLDQALLEQQAIFDNSLTGIAFLKNRVFMRCNQSFERIFGYEAGELIGQSTRTLYPSYEDFELAAKHFMPILQSGQVAENDFQLIRKDGSKVWCAASLNRLILMIQNRAQF</sequence>
<dbReference type="KEGG" id="cmav:ABHF33_10140"/>
<dbReference type="SUPFAM" id="SSF55785">
    <property type="entry name" value="PYP-like sensor domain (PAS domain)"/>
    <property type="match status" value="1"/>
</dbReference>
<organism evidence="3">
    <name type="scientific">Chitinibacter mangrovi</name>
    <dbReference type="NCBI Taxonomy" id="3153927"/>
    <lineage>
        <taxon>Bacteria</taxon>
        <taxon>Pseudomonadati</taxon>
        <taxon>Pseudomonadota</taxon>
        <taxon>Betaproteobacteria</taxon>
        <taxon>Neisseriales</taxon>
        <taxon>Chitinibacteraceae</taxon>
        <taxon>Chitinibacter</taxon>
    </lineage>
</organism>
<evidence type="ECO:0000259" key="2">
    <source>
        <dbReference type="SMART" id="SM00091"/>
    </source>
</evidence>
<dbReference type="InterPro" id="IPR035965">
    <property type="entry name" value="PAS-like_dom_sf"/>
</dbReference>
<evidence type="ECO:0000313" key="3">
    <source>
        <dbReference type="EMBL" id="XBL99430.1"/>
    </source>
</evidence>
<proteinExistence type="predicted"/>
<feature type="domain" description="PAS" evidence="2">
    <location>
        <begin position="257"/>
        <end position="323"/>
    </location>
</feature>
<dbReference type="Pfam" id="PF13426">
    <property type="entry name" value="PAS_9"/>
    <property type="match status" value="1"/>
</dbReference>
<dbReference type="EMBL" id="CP157355">
    <property type="protein sequence ID" value="XBL99430.1"/>
    <property type="molecule type" value="Genomic_DNA"/>
</dbReference>
<evidence type="ECO:0000256" key="1">
    <source>
        <dbReference type="SAM" id="Phobius"/>
    </source>
</evidence>
<keyword evidence="1" id="KW-0472">Membrane</keyword>
<accession>A0AAU7F6F8</accession>
<keyword evidence="1" id="KW-0812">Transmembrane</keyword>
<dbReference type="Pfam" id="PF17149">
    <property type="entry name" value="CHASE5"/>
    <property type="match status" value="1"/>
</dbReference>
<dbReference type="SMART" id="SM00091">
    <property type="entry name" value="PAS"/>
    <property type="match status" value="1"/>
</dbReference>